<gene>
    <name evidence="2" type="primary">TY3B-I_1028</name>
    <name evidence="2" type="ORF">NPIL_518691</name>
</gene>
<dbReference type="OrthoDB" id="6435349at2759"/>
<feature type="signal peptide" evidence="1">
    <location>
        <begin position="1"/>
        <end position="23"/>
    </location>
</feature>
<organism evidence="2 3">
    <name type="scientific">Nephila pilipes</name>
    <name type="common">Giant wood spider</name>
    <name type="synonym">Nephila maculata</name>
    <dbReference type="NCBI Taxonomy" id="299642"/>
    <lineage>
        <taxon>Eukaryota</taxon>
        <taxon>Metazoa</taxon>
        <taxon>Ecdysozoa</taxon>
        <taxon>Arthropoda</taxon>
        <taxon>Chelicerata</taxon>
        <taxon>Arachnida</taxon>
        <taxon>Araneae</taxon>
        <taxon>Araneomorphae</taxon>
        <taxon>Entelegynae</taxon>
        <taxon>Araneoidea</taxon>
        <taxon>Nephilidae</taxon>
        <taxon>Nephila</taxon>
    </lineage>
</organism>
<dbReference type="EMBL" id="BMAW01001372">
    <property type="protein sequence ID" value="GFS73756.1"/>
    <property type="molecule type" value="Genomic_DNA"/>
</dbReference>
<dbReference type="PANTHER" id="PTHR47331:SF1">
    <property type="entry name" value="GAG-LIKE PROTEIN"/>
    <property type="match status" value="1"/>
</dbReference>
<keyword evidence="1" id="KW-0732">Signal</keyword>
<reference evidence="2" key="1">
    <citation type="submission" date="2020-08" db="EMBL/GenBank/DDBJ databases">
        <title>Multicomponent nature underlies the extraordinary mechanical properties of spider dragline silk.</title>
        <authorList>
            <person name="Kono N."/>
            <person name="Nakamura H."/>
            <person name="Mori M."/>
            <person name="Yoshida Y."/>
            <person name="Ohtoshi R."/>
            <person name="Malay A.D."/>
            <person name="Moran D.A.P."/>
            <person name="Tomita M."/>
            <person name="Numata K."/>
            <person name="Arakawa K."/>
        </authorList>
    </citation>
    <scope>NUCLEOTIDE SEQUENCE</scope>
</reference>
<evidence type="ECO:0000313" key="3">
    <source>
        <dbReference type="Proteomes" id="UP000887013"/>
    </source>
</evidence>
<accession>A0A8X6MRE0</accession>
<keyword evidence="3" id="KW-1185">Reference proteome</keyword>
<dbReference type="AlphaFoldDB" id="A0A8X6MRE0"/>
<dbReference type="PANTHER" id="PTHR47331">
    <property type="entry name" value="PHD-TYPE DOMAIN-CONTAINING PROTEIN"/>
    <property type="match status" value="1"/>
</dbReference>
<feature type="chain" id="PRO_5036483294" evidence="1">
    <location>
        <begin position="24"/>
        <end position="268"/>
    </location>
</feature>
<proteinExistence type="predicted"/>
<evidence type="ECO:0000313" key="2">
    <source>
        <dbReference type="EMBL" id="GFS73756.1"/>
    </source>
</evidence>
<evidence type="ECO:0000256" key="1">
    <source>
        <dbReference type="SAM" id="SignalP"/>
    </source>
</evidence>
<dbReference type="Proteomes" id="UP000887013">
    <property type="component" value="Unassembled WGS sequence"/>
</dbReference>
<name>A0A8X6MRE0_NEPPI</name>
<comment type="caution">
    <text evidence="2">The sequence shown here is derived from an EMBL/GenBank/DDBJ whole genome shotgun (WGS) entry which is preliminary data.</text>
</comment>
<sequence>MTVTRLELPACLLLLQLVNKVIGALKLSIDSIQLFTDSLIALSWINTSPHLLKTFVCNRVVQIQELSIDFHWKHVSSKSNPADLLFRGLEAKALAASELWGKGPDFFRITLSDSQTLQTPSSSIDKLYSDEFKTPYKVTLKSNNNSNFLDTLIDITNNFHKLIRVLGFIFRFKSNCKSLIKSTGFLTQEEYQKAETHLLKSLQVKYFHVEIRALKKGSPVSTTSKLKFLNPFIDPSEGLIRVGGRITHAKVNFNQKFPNIDDYKLQNN</sequence>
<protein>
    <submittedName>
        <fullName evidence="2">Transposon Ty3-I Gag-Pol polyprotein</fullName>
    </submittedName>
</protein>